<name>A0A9D9HUJ3_9BACT</name>
<reference evidence="1" key="1">
    <citation type="submission" date="2020-10" db="EMBL/GenBank/DDBJ databases">
        <authorList>
            <person name="Gilroy R."/>
        </authorList>
    </citation>
    <scope>NUCLEOTIDE SEQUENCE</scope>
    <source>
        <strain evidence="1">G3-3990</strain>
    </source>
</reference>
<sequence length="236" mass="27335">MRNNSIIDSRVIDAILERPICFRVGRKNFFIYPATLGKTYVIANIIEKLKVNNLYLTLDIHAEMLRLCAEQRDLVCLLISYYTFDQKKDILNNRKVNSRKKYFFDKLDNEELATILSLIFTLDDFEYIKQRTGIAKEEERRKKIHEIKSSKTYSITVGGASVYGAIIDIACQRYGWTMNYVLWGISRVNLEALLSDSISNIPLTEEESKSMNVPCGDIIDADDPSNRNRIMELLRN</sequence>
<comment type="caution">
    <text evidence="1">The sequence shown here is derived from an EMBL/GenBank/DDBJ whole genome shotgun (WGS) entry which is preliminary data.</text>
</comment>
<protein>
    <submittedName>
        <fullName evidence="1">Uncharacterized protein</fullName>
    </submittedName>
</protein>
<gene>
    <name evidence="1" type="ORF">IAA73_07295</name>
</gene>
<reference evidence="1" key="2">
    <citation type="journal article" date="2021" name="PeerJ">
        <title>Extensive microbial diversity within the chicken gut microbiome revealed by metagenomics and culture.</title>
        <authorList>
            <person name="Gilroy R."/>
            <person name="Ravi A."/>
            <person name="Getino M."/>
            <person name="Pursley I."/>
            <person name="Horton D.L."/>
            <person name="Alikhan N.F."/>
            <person name="Baker D."/>
            <person name="Gharbi K."/>
            <person name="Hall N."/>
            <person name="Watson M."/>
            <person name="Adriaenssens E.M."/>
            <person name="Foster-Nyarko E."/>
            <person name="Jarju S."/>
            <person name="Secka A."/>
            <person name="Antonio M."/>
            <person name="Oren A."/>
            <person name="Chaudhuri R.R."/>
            <person name="La Ragione R."/>
            <person name="Hildebrand F."/>
            <person name="Pallen M.J."/>
        </authorList>
    </citation>
    <scope>NUCLEOTIDE SEQUENCE</scope>
    <source>
        <strain evidence="1">G3-3990</strain>
    </source>
</reference>
<proteinExistence type="predicted"/>
<evidence type="ECO:0000313" key="1">
    <source>
        <dbReference type="EMBL" id="MBO8460118.1"/>
    </source>
</evidence>
<dbReference type="Proteomes" id="UP000823641">
    <property type="component" value="Unassembled WGS sequence"/>
</dbReference>
<dbReference type="EMBL" id="JADIMG010000072">
    <property type="protein sequence ID" value="MBO8460118.1"/>
    <property type="molecule type" value="Genomic_DNA"/>
</dbReference>
<organism evidence="1 2">
    <name type="scientific">Candidatus Gallipaludibacter merdavium</name>
    <dbReference type="NCBI Taxonomy" id="2840839"/>
    <lineage>
        <taxon>Bacteria</taxon>
        <taxon>Pseudomonadati</taxon>
        <taxon>Bacteroidota</taxon>
        <taxon>Bacteroidia</taxon>
        <taxon>Bacteroidales</taxon>
        <taxon>Candidatus Gallipaludibacter</taxon>
    </lineage>
</organism>
<accession>A0A9D9HUJ3</accession>
<dbReference type="AlphaFoldDB" id="A0A9D9HUJ3"/>
<evidence type="ECO:0000313" key="2">
    <source>
        <dbReference type="Proteomes" id="UP000823641"/>
    </source>
</evidence>